<feature type="signal peptide" evidence="1">
    <location>
        <begin position="1"/>
        <end position="25"/>
    </location>
</feature>
<sequence length="518" mass="58122">MKTVMRLPGALLLWLCFSISNASFAQLRDKQPVLKLTKDVLRDKIKGGWAGQTIGVTFGWPTEFVYQGTFIQDYQPIQWHDDYVAEAMRVFPGLFDDIYMDLTFVEVFERLGLEAPADSFALAYARSGYELWHANQAGRYNVLQGMRPPQSGHWLHNPHADDIDFQIEADFAGLMSPAMPNAASAIADKVGHIMNYGDGWYGGVFVANLYAQAFRSNDVKVVVNKALKAIPARSQFYQCVADVIKWHKAYPNDWKRTWFEIQRKWTEDVGCPDGVFHPLDIDAKLNSAYVVLGLLYGGGDFTKTMEISTRAGQDSDCNPSTAGGVLGTMLGYSHIPDYWLNPLSKAEQTNFSYTSLSLSKVYELGYRHALANITRQGGKVLENTVEIRQEPVKTVAFEESFAGHFPDHKQTVNQVSSTGIEFTASGIGFVLRGHVRKTKREAPDTPVRAALYVDGKLLEEASLPVVNAHRRTELFWRYQLPEGTHQVQIKILNPDPVYEMVATEAVMYSSKKPLGVRK</sequence>
<keyword evidence="2" id="KW-0378">Hydrolase</keyword>
<name>A0A327WPP6_LARAB</name>
<accession>A0A327WPP6</accession>
<dbReference type="AlphaFoldDB" id="A0A327WPP6"/>
<dbReference type="GO" id="GO:0016787">
    <property type="term" value="F:hydrolase activity"/>
    <property type="evidence" value="ECO:0007669"/>
    <property type="project" value="UniProtKB-KW"/>
</dbReference>
<dbReference type="Gene3D" id="1.10.4080.10">
    <property type="entry name" value="ADP-ribosylation/Crystallin J1"/>
    <property type="match status" value="1"/>
</dbReference>
<evidence type="ECO:0000256" key="1">
    <source>
        <dbReference type="SAM" id="SignalP"/>
    </source>
</evidence>
<proteinExistence type="predicted"/>
<dbReference type="InterPro" id="IPR005502">
    <property type="entry name" value="Ribosyl_crysJ1"/>
</dbReference>
<dbReference type="Pfam" id="PF03747">
    <property type="entry name" value="ADP_ribosyl_GH"/>
    <property type="match status" value="1"/>
</dbReference>
<protein>
    <submittedName>
        <fullName evidence="2">ADP-ribosylglycohydrolase</fullName>
    </submittedName>
</protein>
<evidence type="ECO:0000313" key="2">
    <source>
        <dbReference type="EMBL" id="RAJ93198.1"/>
    </source>
</evidence>
<dbReference type="RefSeq" id="WP_111630728.1">
    <property type="nucleotide sequence ID" value="NZ_QLMC01000006.1"/>
</dbReference>
<comment type="caution">
    <text evidence="2">The sequence shown here is derived from an EMBL/GenBank/DDBJ whole genome shotgun (WGS) entry which is preliminary data.</text>
</comment>
<evidence type="ECO:0000313" key="3">
    <source>
        <dbReference type="Proteomes" id="UP000248790"/>
    </source>
</evidence>
<dbReference type="InterPro" id="IPR036705">
    <property type="entry name" value="Ribosyl_crysJ1_sf"/>
</dbReference>
<dbReference type="Proteomes" id="UP000248790">
    <property type="component" value="Unassembled WGS sequence"/>
</dbReference>
<keyword evidence="1" id="KW-0732">Signal</keyword>
<organism evidence="2 3">
    <name type="scientific">Larkinella arboricola</name>
    <dbReference type="NCBI Taxonomy" id="643671"/>
    <lineage>
        <taxon>Bacteria</taxon>
        <taxon>Pseudomonadati</taxon>
        <taxon>Bacteroidota</taxon>
        <taxon>Cytophagia</taxon>
        <taxon>Cytophagales</taxon>
        <taxon>Spirosomataceae</taxon>
        <taxon>Larkinella</taxon>
    </lineage>
</organism>
<reference evidence="2 3" key="1">
    <citation type="submission" date="2018-06" db="EMBL/GenBank/DDBJ databases">
        <title>Genomic Encyclopedia of Archaeal and Bacterial Type Strains, Phase II (KMG-II): from individual species to whole genera.</title>
        <authorList>
            <person name="Goeker M."/>
        </authorList>
    </citation>
    <scope>NUCLEOTIDE SEQUENCE [LARGE SCALE GENOMIC DNA]</scope>
    <source>
        <strain evidence="2 3">DSM 21851</strain>
    </source>
</reference>
<dbReference type="SUPFAM" id="SSF101478">
    <property type="entry name" value="ADP-ribosylglycohydrolase"/>
    <property type="match status" value="1"/>
</dbReference>
<dbReference type="EMBL" id="QLMC01000006">
    <property type="protein sequence ID" value="RAJ93198.1"/>
    <property type="molecule type" value="Genomic_DNA"/>
</dbReference>
<keyword evidence="3" id="KW-1185">Reference proteome</keyword>
<feature type="chain" id="PRO_5016370804" evidence="1">
    <location>
        <begin position="26"/>
        <end position="518"/>
    </location>
</feature>
<gene>
    <name evidence="2" type="ORF">LX87_04710</name>
</gene>
<dbReference type="OrthoDB" id="9761704at2"/>